<protein>
    <submittedName>
        <fullName evidence="3">Glucose 1-dehydrogenase</fullName>
        <ecNumber evidence="3">1.1.1.47</ecNumber>
    </submittedName>
</protein>
<keyword evidence="2 3" id="KW-0560">Oxidoreductase</keyword>
<reference evidence="3" key="1">
    <citation type="journal article" date="2020" name="mSystems">
        <title>Genome- and Community-Level Interaction Insights into Carbon Utilization and Element Cycling Functions of Hydrothermarchaeota in Hydrothermal Sediment.</title>
        <authorList>
            <person name="Zhou Z."/>
            <person name="Liu Y."/>
            <person name="Xu W."/>
            <person name="Pan J."/>
            <person name="Luo Z.H."/>
            <person name="Li M."/>
        </authorList>
    </citation>
    <scope>NUCLEOTIDE SEQUENCE [LARGE SCALE GENOMIC DNA]</scope>
    <source>
        <strain evidence="3">HyVt-76</strain>
    </source>
</reference>
<dbReference type="AlphaFoldDB" id="A0A7V5H3U9"/>
<dbReference type="Gene3D" id="3.40.50.720">
    <property type="entry name" value="NAD(P)-binding Rossmann-like Domain"/>
    <property type="match status" value="1"/>
</dbReference>
<dbReference type="PRINTS" id="PR00080">
    <property type="entry name" value="SDRFAMILY"/>
</dbReference>
<sequence>MNNKTAIVTGSIQGIGREIARILASCGANVVINNHRELERLQQVADEIAKETGSKVKAVVADVTKKEEAQKLIDAALEMGDTIDILVNNAGGLIGRVPVAEFDENHFQTVVNVNMKSAFLMSHLVIPYFKKQNSGKVINLSSQAAHDGGGPGAAAYAAAKGAIWTFTKSLAKELAPFKVNVNCVSPGFIGSTAFHNTFTPKEVHEKMPKMIPLGRVGEPLDIARAVLFLASELSDYITGQSLEVNGGLYMP</sequence>
<dbReference type="InterPro" id="IPR036291">
    <property type="entry name" value="NAD(P)-bd_dom_sf"/>
</dbReference>
<dbReference type="EMBL" id="DRTD01000433">
    <property type="protein sequence ID" value="HHE55305.1"/>
    <property type="molecule type" value="Genomic_DNA"/>
</dbReference>
<dbReference type="PRINTS" id="PR00081">
    <property type="entry name" value="GDHRDH"/>
</dbReference>
<evidence type="ECO:0000313" key="3">
    <source>
        <dbReference type="EMBL" id="HHE55305.1"/>
    </source>
</evidence>
<dbReference type="InterPro" id="IPR002347">
    <property type="entry name" value="SDR_fam"/>
</dbReference>
<dbReference type="SUPFAM" id="SSF51735">
    <property type="entry name" value="NAD(P)-binding Rossmann-fold domains"/>
    <property type="match status" value="1"/>
</dbReference>
<dbReference type="Pfam" id="PF13561">
    <property type="entry name" value="adh_short_C2"/>
    <property type="match status" value="1"/>
</dbReference>
<dbReference type="FunFam" id="3.40.50.720:FF:000084">
    <property type="entry name" value="Short-chain dehydrogenase reductase"/>
    <property type="match status" value="1"/>
</dbReference>
<gene>
    <name evidence="3" type="ORF">ENL21_05940</name>
</gene>
<name>A0A7V5H3U9_CALAY</name>
<dbReference type="NCBIfam" id="NF005559">
    <property type="entry name" value="PRK07231.1"/>
    <property type="match status" value="1"/>
</dbReference>
<evidence type="ECO:0000256" key="2">
    <source>
        <dbReference type="ARBA" id="ARBA00023002"/>
    </source>
</evidence>
<dbReference type="PANTHER" id="PTHR43639:SF1">
    <property type="entry name" value="SHORT-CHAIN DEHYDROGENASE_REDUCTASE FAMILY PROTEIN"/>
    <property type="match status" value="1"/>
</dbReference>
<dbReference type="EC" id="1.1.1.47" evidence="3"/>
<comment type="similarity">
    <text evidence="1">Belongs to the short-chain dehydrogenases/reductases (SDR) family.</text>
</comment>
<comment type="caution">
    <text evidence="3">The sequence shown here is derived from an EMBL/GenBank/DDBJ whole genome shotgun (WGS) entry which is preliminary data.</text>
</comment>
<dbReference type="GO" id="GO:0047936">
    <property type="term" value="F:glucose 1-dehydrogenase [NAD(P)+] activity"/>
    <property type="evidence" value="ECO:0007669"/>
    <property type="project" value="UniProtKB-EC"/>
</dbReference>
<organism evidence="3">
    <name type="scientific">Caldithrix abyssi</name>
    <dbReference type="NCBI Taxonomy" id="187145"/>
    <lineage>
        <taxon>Bacteria</taxon>
        <taxon>Pseudomonadati</taxon>
        <taxon>Calditrichota</taxon>
        <taxon>Calditrichia</taxon>
        <taxon>Calditrichales</taxon>
        <taxon>Calditrichaceae</taxon>
        <taxon>Caldithrix</taxon>
    </lineage>
</organism>
<proteinExistence type="inferred from homology"/>
<dbReference type="PANTHER" id="PTHR43639">
    <property type="entry name" value="OXIDOREDUCTASE, SHORT-CHAIN DEHYDROGENASE/REDUCTASE FAMILY (AFU_ORTHOLOGUE AFUA_5G02870)"/>
    <property type="match status" value="1"/>
</dbReference>
<dbReference type="Proteomes" id="UP000886111">
    <property type="component" value="Unassembled WGS sequence"/>
</dbReference>
<evidence type="ECO:0000256" key="1">
    <source>
        <dbReference type="ARBA" id="ARBA00006484"/>
    </source>
</evidence>
<accession>A0A7V5H3U9</accession>